<reference evidence="7 8" key="1">
    <citation type="submission" date="2020-08" db="EMBL/GenBank/DDBJ databases">
        <title>Genomic Encyclopedia of Type Strains, Phase IV (KMG-IV): sequencing the most valuable type-strain genomes for metagenomic binning, comparative biology and taxonomic classification.</title>
        <authorList>
            <person name="Goeker M."/>
        </authorList>
    </citation>
    <scope>NUCLEOTIDE SEQUENCE [LARGE SCALE GENOMIC DNA]</scope>
    <source>
        <strain evidence="7 8">DSM 2461</strain>
    </source>
</reference>
<comment type="caution">
    <text evidence="7">The sequence shown here is derived from an EMBL/GenBank/DDBJ whole genome shotgun (WGS) entry which is preliminary data.</text>
</comment>
<gene>
    <name evidence="7" type="ORF">HNR50_001298</name>
</gene>
<sequence length="578" mass="65723">MKRLSFLLLSLLLFSCNSEDIRIEKGLADLSQDSGEILYRLDGEWEFRQGNSWDYGPVPSLWGGKISSGSYRLKILLPEEDTRYALYVRDCFTRYRLTVNGVVLHDGNVPSIKPRSFTFTAAGEASIRFDIEDDVTTFGGIHTSLFFGNPEEVSRLFNMRIMGDLLIAGALLFAALFYLSIGLVDRKGGAREYLWLSAANALMAVRYVTTYNRVILLFIDNFYIVERISTVTTPLIAIAYSLFFLSVYRYPGYSQIMRYFIGVSIFYALLVVTVPVIVFYRVSPVYLIALIFAIFATVHISILHFKRAELKRTIIVGIVVLATLLFLLIRSFLIWTGVVSEQYHLLYGFLMLLQGVQNAVRYGETFKHNVSLIEQKDGLFSRVSHSLKTPLYAVKGSLDLIRNSMDKEQEFEKQYKVMDQSVTDLLIQINDLLNLTEFEFSHQMVQTRVPVTMSVQTVLIVDDQDIISSILGQQLRQFVKKLNLLTARSAEEALFMMKTNNVDFIFSDIMMKDINGYQFVSRCRSLGYLVPIYLFSAGSDPGSREKSLDVGANGYLEKPATIEQLKKVTSLHLLHIGE</sequence>
<evidence type="ECO:0000256" key="4">
    <source>
        <dbReference type="PROSITE-ProRule" id="PRU00169"/>
    </source>
</evidence>
<keyword evidence="3 4" id="KW-0597">Phosphoprotein</keyword>
<evidence type="ECO:0000313" key="8">
    <source>
        <dbReference type="Proteomes" id="UP000587760"/>
    </source>
</evidence>
<dbReference type="GO" id="GO:0000155">
    <property type="term" value="F:phosphorelay sensor kinase activity"/>
    <property type="evidence" value="ECO:0007669"/>
    <property type="project" value="InterPro"/>
</dbReference>
<dbReference type="InterPro" id="IPR036097">
    <property type="entry name" value="HisK_dim/P_sf"/>
</dbReference>
<dbReference type="Proteomes" id="UP000587760">
    <property type="component" value="Unassembled WGS sequence"/>
</dbReference>
<dbReference type="SUPFAM" id="SSF49785">
    <property type="entry name" value="Galactose-binding domain-like"/>
    <property type="match status" value="1"/>
</dbReference>
<dbReference type="AlphaFoldDB" id="A0A841R9E2"/>
<dbReference type="EC" id="2.7.13.3" evidence="2"/>
<comment type="catalytic activity">
    <reaction evidence="1">
        <text>ATP + protein L-histidine = ADP + protein N-phospho-L-histidine.</text>
        <dbReference type="EC" id="2.7.13.3"/>
    </reaction>
</comment>
<protein>
    <recommendedName>
        <fullName evidence="2">histidine kinase</fullName>
        <ecNumber evidence="2">2.7.13.3</ecNumber>
    </recommendedName>
</protein>
<organism evidence="7 8">
    <name type="scientific">Spirochaeta isovalerica</name>
    <dbReference type="NCBI Taxonomy" id="150"/>
    <lineage>
        <taxon>Bacteria</taxon>
        <taxon>Pseudomonadati</taxon>
        <taxon>Spirochaetota</taxon>
        <taxon>Spirochaetia</taxon>
        <taxon>Spirochaetales</taxon>
        <taxon>Spirochaetaceae</taxon>
        <taxon>Spirochaeta</taxon>
    </lineage>
</organism>
<evidence type="ECO:0000256" key="1">
    <source>
        <dbReference type="ARBA" id="ARBA00000085"/>
    </source>
</evidence>
<dbReference type="PANTHER" id="PTHR43547:SF2">
    <property type="entry name" value="HYBRID SIGNAL TRANSDUCTION HISTIDINE KINASE C"/>
    <property type="match status" value="1"/>
</dbReference>
<dbReference type="Gene3D" id="1.10.287.130">
    <property type="match status" value="1"/>
</dbReference>
<dbReference type="InterPro" id="IPR008979">
    <property type="entry name" value="Galactose-bd-like_sf"/>
</dbReference>
<evidence type="ECO:0000256" key="5">
    <source>
        <dbReference type="SAM" id="Phobius"/>
    </source>
</evidence>
<dbReference type="SMART" id="SM00388">
    <property type="entry name" value="HisKA"/>
    <property type="match status" value="1"/>
</dbReference>
<evidence type="ECO:0000256" key="3">
    <source>
        <dbReference type="ARBA" id="ARBA00022553"/>
    </source>
</evidence>
<dbReference type="CDD" id="cd17546">
    <property type="entry name" value="REC_hyHK_CKI1_RcsC-like"/>
    <property type="match status" value="1"/>
</dbReference>
<dbReference type="SMART" id="SM00448">
    <property type="entry name" value="REC"/>
    <property type="match status" value="1"/>
</dbReference>
<feature type="transmembrane region" description="Helical" evidence="5">
    <location>
        <begin position="228"/>
        <end position="247"/>
    </location>
</feature>
<dbReference type="SUPFAM" id="SSF47384">
    <property type="entry name" value="Homodimeric domain of signal transducing histidine kinase"/>
    <property type="match status" value="1"/>
</dbReference>
<dbReference type="CDD" id="cd00082">
    <property type="entry name" value="HisKA"/>
    <property type="match status" value="1"/>
</dbReference>
<dbReference type="Pfam" id="PF00512">
    <property type="entry name" value="HisKA"/>
    <property type="match status" value="1"/>
</dbReference>
<dbReference type="InterPro" id="IPR001789">
    <property type="entry name" value="Sig_transdc_resp-reg_receiver"/>
</dbReference>
<dbReference type="Pfam" id="PF00072">
    <property type="entry name" value="Response_reg"/>
    <property type="match status" value="1"/>
</dbReference>
<feature type="transmembrane region" description="Helical" evidence="5">
    <location>
        <begin position="314"/>
        <end position="335"/>
    </location>
</feature>
<keyword evidence="8" id="KW-1185">Reference proteome</keyword>
<dbReference type="RefSeq" id="WP_184745058.1">
    <property type="nucleotide sequence ID" value="NZ_JACHGJ010000002.1"/>
</dbReference>
<accession>A0A841R9E2</accession>
<feature type="modified residue" description="4-aspartylphosphate" evidence="4">
    <location>
        <position position="508"/>
    </location>
</feature>
<feature type="transmembrane region" description="Helical" evidence="5">
    <location>
        <begin position="193"/>
        <end position="208"/>
    </location>
</feature>
<dbReference type="PROSITE" id="PS51257">
    <property type="entry name" value="PROKAR_LIPOPROTEIN"/>
    <property type="match status" value="1"/>
</dbReference>
<name>A0A841R9E2_9SPIO</name>
<dbReference type="PROSITE" id="PS50110">
    <property type="entry name" value="RESPONSE_REGULATORY"/>
    <property type="match status" value="1"/>
</dbReference>
<keyword evidence="5" id="KW-0472">Membrane</keyword>
<proteinExistence type="predicted"/>
<feature type="domain" description="Response regulatory" evidence="6">
    <location>
        <begin position="457"/>
        <end position="573"/>
    </location>
</feature>
<keyword evidence="5" id="KW-0812">Transmembrane</keyword>
<feature type="transmembrane region" description="Helical" evidence="5">
    <location>
        <begin position="161"/>
        <end position="181"/>
    </location>
</feature>
<dbReference type="InterPro" id="IPR011006">
    <property type="entry name" value="CheY-like_superfamily"/>
</dbReference>
<dbReference type="PANTHER" id="PTHR43547">
    <property type="entry name" value="TWO-COMPONENT HISTIDINE KINASE"/>
    <property type="match status" value="1"/>
</dbReference>
<evidence type="ECO:0000259" key="6">
    <source>
        <dbReference type="PROSITE" id="PS50110"/>
    </source>
</evidence>
<dbReference type="SUPFAM" id="SSF52172">
    <property type="entry name" value="CheY-like"/>
    <property type="match status" value="1"/>
</dbReference>
<dbReference type="InterPro" id="IPR003661">
    <property type="entry name" value="HisK_dim/P_dom"/>
</dbReference>
<dbReference type="EMBL" id="JACHGJ010000002">
    <property type="protein sequence ID" value="MBB6479640.1"/>
    <property type="molecule type" value="Genomic_DNA"/>
</dbReference>
<keyword evidence="5" id="KW-1133">Transmembrane helix</keyword>
<feature type="transmembrane region" description="Helical" evidence="5">
    <location>
        <begin position="259"/>
        <end position="280"/>
    </location>
</feature>
<feature type="transmembrane region" description="Helical" evidence="5">
    <location>
        <begin position="286"/>
        <end position="305"/>
    </location>
</feature>
<dbReference type="Gene3D" id="3.40.50.2300">
    <property type="match status" value="1"/>
</dbReference>
<evidence type="ECO:0000256" key="2">
    <source>
        <dbReference type="ARBA" id="ARBA00012438"/>
    </source>
</evidence>
<evidence type="ECO:0000313" key="7">
    <source>
        <dbReference type="EMBL" id="MBB6479640.1"/>
    </source>
</evidence>